<dbReference type="KEGG" id="aol:S58_29420"/>
<dbReference type="PANTHER" id="PTHR34219">
    <property type="entry name" value="IRON-REGULATED INNER MEMBRANE PROTEIN-RELATED"/>
    <property type="match status" value="1"/>
</dbReference>
<dbReference type="InterPro" id="IPR005625">
    <property type="entry name" value="PepSY-ass_TM"/>
</dbReference>
<feature type="transmembrane region" description="Helical" evidence="1">
    <location>
        <begin position="447"/>
        <end position="468"/>
    </location>
</feature>
<gene>
    <name evidence="2" type="ORF">S58_29420</name>
</gene>
<dbReference type="eggNOG" id="COG3182">
    <property type="taxonomic scope" value="Bacteria"/>
</dbReference>
<evidence type="ECO:0008006" key="4">
    <source>
        <dbReference type="Google" id="ProtNLM"/>
    </source>
</evidence>
<accession>M4Z602</accession>
<dbReference type="STRING" id="1245469.S58_29420"/>
<dbReference type="PATRIC" id="fig|1245469.3.peg.3009"/>
<evidence type="ECO:0000256" key="1">
    <source>
        <dbReference type="SAM" id="Phobius"/>
    </source>
</evidence>
<dbReference type="RefSeq" id="WP_015666065.1">
    <property type="nucleotide sequence ID" value="NC_020453.1"/>
</dbReference>
<organism evidence="2 3">
    <name type="scientific">Bradyrhizobium oligotrophicum S58</name>
    <dbReference type="NCBI Taxonomy" id="1245469"/>
    <lineage>
        <taxon>Bacteria</taxon>
        <taxon>Pseudomonadati</taxon>
        <taxon>Pseudomonadota</taxon>
        <taxon>Alphaproteobacteria</taxon>
        <taxon>Hyphomicrobiales</taxon>
        <taxon>Nitrobacteraceae</taxon>
        <taxon>Bradyrhizobium</taxon>
    </lineage>
</organism>
<evidence type="ECO:0000313" key="3">
    <source>
        <dbReference type="Proteomes" id="UP000011841"/>
    </source>
</evidence>
<reference evidence="2 3" key="1">
    <citation type="journal article" date="2013" name="Appl. Environ. Microbiol.">
        <title>Genome analysis suggests that the soil oligotrophic bacterium Agromonas oligotrophica (Bradyrhizobium oligotrophicum) is a nitrogen-fixing symbiont of Aeschynomene indica.</title>
        <authorList>
            <person name="Okubo T."/>
            <person name="Fukushima S."/>
            <person name="Itakura M."/>
            <person name="Oshima K."/>
            <person name="Longtonglang A."/>
            <person name="Teaumroong N."/>
            <person name="Mitsui H."/>
            <person name="Hattori M."/>
            <person name="Hattori R."/>
            <person name="Hattori T."/>
            <person name="Minamisawa K."/>
        </authorList>
    </citation>
    <scope>NUCLEOTIDE SEQUENCE [LARGE SCALE GENOMIC DNA]</scope>
    <source>
        <strain evidence="2 3">S58</strain>
    </source>
</reference>
<feature type="transmembrane region" description="Helical" evidence="1">
    <location>
        <begin position="12"/>
        <end position="33"/>
    </location>
</feature>
<evidence type="ECO:0000313" key="2">
    <source>
        <dbReference type="EMBL" id="BAM88943.1"/>
    </source>
</evidence>
<dbReference type="GeneID" id="301816809"/>
<keyword evidence="1" id="KW-0472">Membrane</keyword>
<dbReference type="HOGENOM" id="CLU_043268_0_0_5"/>
<keyword evidence="3" id="KW-1185">Reference proteome</keyword>
<dbReference type="OrthoDB" id="9760788at2"/>
<dbReference type="Proteomes" id="UP000011841">
    <property type="component" value="Chromosome"/>
</dbReference>
<keyword evidence="1" id="KW-0812">Transmembrane</keyword>
<feature type="transmembrane region" description="Helical" evidence="1">
    <location>
        <begin position="253"/>
        <end position="272"/>
    </location>
</feature>
<sequence>MIRALILTHRWLSIPLGPLFVLWFATGIVMHYVPFPAQTESERFAALAPLDLAMSLRSPAEALAAAGIDHPDRIRLMQRADGPVYVISAHDRSAALHADTLVAADVREPDLALSIARAAAQRRGLEANGAAAVAMEGYDQWTVPNRFDAHRPLHRIALSDPDGTELYVSSRTGEVVLDTTRFERSWNYVGSVVHWIYPTLLRKDWAAWNVTVWWLSLAAVIAAVTGAVLGVVRLRLRKARLSSRYRGWHLWHHWAGLVCTQFVLTWIVSGWLSMDHGRLFATGHLTTSEAAVLIGEPDWGSLTATTLSALHGEAREIEWFAFGGHIHQRARRALGQQQIAVLDGSATRIVGRFLQPADVNAATTRLRGDCARSTEVEPGDDYPFASDVPGAPVYRVICGDIWYQVDAASGAVLEKLDPSRRAYRWLYQALHTLDFPTLLAHATLRTLIIVGLCAMGFAFSITGVVIGWRRLRAPRLAPRRNG</sequence>
<dbReference type="PANTHER" id="PTHR34219:SF6">
    <property type="entry name" value="BLR3280 PROTEIN"/>
    <property type="match status" value="1"/>
</dbReference>
<dbReference type="EMBL" id="AP012603">
    <property type="protein sequence ID" value="BAM88943.1"/>
    <property type="molecule type" value="Genomic_DNA"/>
</dbReference>
<feature type="transmembrane region" description="Helical" evidence="1">
    <location>
        <begin position="212"/>
        <end position="232"/>
    </location>
</feature>
<keyword evidence="1" id="KW-1133">Transmembrane helix</keyword>
<name>M4Z602_9BRAD</name>
<dbReference type="AlphaFoldDB" id="M4Z602"/>
<proteinExistence type="predicted"/>
<protein>
    <recommendedName>
        <fullName evidence="4">PepSY domain-containing protein</fullName>
    </recommendedName>
</protein>